<dbReference type="RefSeq" id="WP_216458081.1">
    <property type="nucleotide sequence ID" value="NZ_JAHLQL010000010.1"/>
</dbReference>
<protein>
    <submittedName>
        <fullName evidence="3">YcxB family protein</fullName>
    </submittedName>
</protein>
<keyword evidence="4" id="KW-1185">Reference proteome</keyword>
<dbReference type="InterPro" id="IPR025588">
    <property type="entry name" value="YcxB-like_C"/>
</dbReference>
<keyword evidence="1" id="KW-0812">Transmembrane</keyword>
<proteinExistence type="predicted"/>
<evidence type="ECO:0000313" key="4">
    <source>
        <dbReference type="Proteomes" id="UP000736583"/>
    </source>
</evidence>
<evidence type="ECO:0000256" key="1">
    <source>
        <dbReference type="SAM" id="Phobius"/>
    </source>
</evidence>
<comment type="caution">
    <text evidence="3">The sequence shown here is derived from an EMBL/GenBank/DDBJ whole genome shotgun (WGS) entry which is preliminary data.</text>
</comment>
<dbReference type="EMBL" id="JAHLQL010000010">
    <property type="protein sequence ID" value="MBU5593427.1"/>
    <property type="molecule type" value="Genomic_DNA"/>
</dbReference>
<accession>A0ABS6F4I2</accession>
<feature type="transmembrane region" description="Helical" evidence="1">
    <location>
        <begin position="58"/>
        <end position="75"/>
    </location>
</feature>
<feature type="transmembrane region" description="Helical" evidence="1">
    <location>
        <begin position="33"/>
        <end position="52"/>
    </location>
</feature>
<gene>
    <name evidence="3" type="ORF">KQI89_16930</name>
</gene>
<evidence type="ECO:0000313" key="3">
    <source>
        <dbReference type="EMBL" id="MBU5593427.1"/>
    </source>
</evidence>
<dbReference type="Pfam" id="PF14317">
    <property type="entry name" value="YcxB"/>
    <property type="match status" value="1"/>
</dbReference>
<organism evidence="3 4">
    <name type="scientific">Clostridium simiarum</name>
    <dbReference type="NCBI Taxonomy" id="2841506"/>
    <lineage>
        <taxon>Bacteria</taxon>
        <taxon>Bacillati</taxon>
        <taxon>Bacillota</taxon>
        <taxon>Clostridia</taxon>
        <taxon>Eubacteriales</taxon>
        <taxon>Clostridiaceae</taxon>
        <taxon>Clostridium</taxon>
    </lineage>
</organism>
<feature type="domain" description="YcxB-like C-terminal" evidence="2">
    <location>
        <begin position="109"/>
        <end position="173"/>
    </location>
</feature>
<reference evidence="3 4" key="1">
    <citation type="submission" date="2021-06" db="EMBL/GenBank/DDBJ databases">
        <authorList>
            <person name="Sun Q."/>
            <person name="Li D."/>
        </authorList>
    </citation>
    <scope>NUCLEOTIDE SEQUENCE [LARGE SCALE GENOMIC DNA]</scope>
    <source>
        <strain evidence="3 4">MSJ-4</strain>
    </source>
</reference>
<evidence type="ECO:0000259" key="2">
    <source>
        <dbReference type="Pfam" id="PF14317"/>
    </source>
</evidence>
<keyword evidence="1" id="KW-1133">Transmembrane helix</keyword>
<dbReference type="Proteomes" id="UP000736583">
    <property type="component" value="Unassembled WGS sequence"/>
</dbReference>
<name>A0ABS6F4I2_9CLOT</name>
<sequence length="194" mass="23051">MKISYKNTKEDLMDFIVDLVYNSEKYFSDKWKFTLQKIILLCLIIEGLIFTYTKHNKFLFYFIVLILILYIIFIITKPNTFKDRMVKELAKKTNKNIKEDSFTNTTLILSEEGISVEDSSLSYKTPWSNIEKAVITENHIFIYIKYSSNFNLFIIPLRTFNEPSEKESFLEIIRQHDVNIVNSINFKKPKGRKN</sequence>
<keyword evidence="1" id="KW-0472">Membrane</keyword>